<feature type="compositionally biased region" description="Basic and acidic residues" evidence="1">
    <location>
        <begin position="650"/>
        <end position="664"/>
    </location>
</feature>
<feature type="compositionally biased region" description="Basic residues" evidence="1">
    <location>
        <begin position="368"/>
        <end position="385"/>
    </location>
</feature>
<dbReference type="PANTHER" id="PTHR31286:SF164">
    <property type="entry name" value="ZINC FINGER, CCHC-TYPE"/>
    <property type="match status" value="1"/>
</dbReference>
<gene>
    <name evidence="3" type="ORF">KY290_013488</name>
</gene>
<evidence type="ECO:0000313" key="4">
    <source>
        <dbReference type="Proteomes" id="UP000826656"/>
    </source>
</evidence>
<dbReference type="Pfam" id="PF14111">
    <property type="entry name" value="DUF4283"/>
    <property type="match status" value="1"/>
</dbReference>
<feature type="domain" description="DUF4283" evidence="2">
    <location>
        <begin position="81"/>
        <end position="165"/>
    </location>
</feature>
<dbReference type="Proteomes" id="UP000826656">
    <property type="component" value="Unassembled WGS sequence"/>
</dbReference>
<feature type="compositionally biased region" description="Basic and acidic residues" evidence="1">
    <location>
        <begin position="403"/>
        <end position="417"/>
    </location>
</feature>
<proteinExistence type="predicted"/>
<feature type="region of interest" description="Disordered" evidence="1">
    <location>
        <begin position="522"/>
        <end position="599"/>
    </location>
</feature>
<name>A0ABQ7VLT9_SOLTU</name>
<protein>
    <recommendedName>
        <fullName evidence="2">DUF4283 domain-containing protein</fullName>
    </recommendedName>
</protein>
<reference evidence="3 4" key="1">
    <citation type="journal article" date="2021" name="bioRxiv">
        <title>Chromosome-scale and haplotype-resolved genome assembly of a tetraploid potato cultivar.</title>
        <authorList>
            <person name="Sun H."/>
            <person name="Jiao W.-B."/>
            <person name="Krause K."/>
            <person name="Campoy J.A."/>
            <person name="Goel M."/>
            <person name="Folz-Donahue K."/>
            <person name="Kukat C."/>
            <person name="Huettel B."/>
            <person name="Schneeberger K."/>
        </authorList>
    </citation>
    <scope>NUCLEOTIDE SEQUENCE [LARGE SCALE GENOMIC DNA]</scope>
    <source>
        <strain evidence="3">SolTubOtavaFocal</strain>
        <tissue evidence="3">Leaves</tissue>
    </source>
</reference>
<dbReference type="EMBL" id="JAIVGD010000011">
    <property type="protein sequence ID" value="KAH0769507.1"/>
    <property type="molecule type" value="Genomic_DNA"/>
</dbReference>
<evidence type="ECO:0000256" key="1">
    <source>
        <dbReference type="SAM" id="MobiDB-lite"/>
    </source>
</evidence>
<dbReference type="InterPro" id="IPR025558">
    <property type="entry name" value="DUF4283"/>
</dbReference>
<feature type="region of interest" description="Disordered" evidence="1">
    <location>
        <begin position="1"/>
        <end position="30"/>
    </location>
</feature>
<organism evidence="3 4">
    <name type="scientific">Solanum tuberosum</name>
    <name type="common">Potato</name>
    <dbReference type="NCBI Taxonomy" id="4113"/>
    <lineage>
        <taxon>Eukaryota</taxon>
        <taxon>Viridiplantae</taxon>
        <taxon>Streptophyta</taxon>
        <taxon>Embryophyta</taxon>
        <taxon>Tracheophyta</taxon>
        <taxon>Spermatophyta</taxon>
        <taxon>Magnoliopsida</taxon>
        <taxon>eudicotyledons</taxon>
        <taxon>Gunneridae</taxon>
        <taxon>Pentapetalae</taxon>
        <taxon>asterids</taxon>
        <taxon>lamiids</taxon>
        <taxon>Solanales</taxon>
        <taxon>Solanaceae</taxon>
        <taxon>Solanoideae</taxon>
        <taxon>Solaneae</taxon>
        <taxon>Solanum</taxon>
    </lineage>
</organism>
<accession>A0ABQ7VLT9</accession>
<feature type="region of interest" description="Disordered" evidence="1">
    <location>
        <begin position="639"/>
        <end position="671"/>
    </location>
</feature>
<feature type="compositionally biased region" description="Polar residues" evidence="1">
    <location>
        <begin position="14"/>
        <end position="30"/>
    </location>
</feature>
<feature type="region of interest" description="Disordered" evidence="1">
    <location>
        <begin position="368"/>
        <end position="418"/>
    </location>
</feature>
<comment type="caution">
    <text evidence="3">The sequence shown here is derived from an EMBL/GenBank/DDBJ whole genome shotgun (WGS) entry which is preliminary data.</text>
</comment>
<keyword evidence="4" id="KW-1185">Reference proteome</keyword>
<feature type="compositionally biased region" description="Polar residues" evidence="1">
    <location>
        <begin position="534"/>
        <end position="548"/>
    </location>
</feature>
<evidence type="ECO:0000259" key="2">
    <source>
        <dbReference type="Pfam" id="PF14111"/>
    </source>
</evidence>
<dbReference type="PANTHER" id="PTHR31286">
    <property type="entry name" value="GLYCINE-RICH CELL WALL STRUCTURAL PROTEIN 1.8-LIKE"/>
    <property type="match status" value="1"/>
</dbReference>
<sequence>MEPPDGASPVGIQPQATLHNGASSSRGITNGKQTFATTVTMANQTSKTVRHPRESVIAKITTHNGIPAVIFKATDYYGIMADECKFTIVGRFLKTRPQIDRIRSSFKELFAIRGSVKIGVYDNHNVFLDFTNEDDFNMVWYRRVIEMEGLQMWLQKWTPDFKPEEDIPVAPVWVLLPGLPFHMHTWHYIKQIVSSVGTPLGMDGATNGRTRPSMAKVRVEVDLLKPQPNTVWVGLEDDKCPLRGFNQKLEYENIPKYCKHCRKMGHNVMNCWILEKVRSNDKKGSVLKENQADVNLENCEEDTSKVEIVQEEKKNSDEEDTSMVEIIQEEQKNSDEENTSKVEIIQEEPKNSDEKQTLAEKLSEIKSKIRSKKKKNKVPKKRSKVMFKPAISSIKRGRRKKHNDGQLRTETVEHVEPSESVELVDVGQSQKVVVAENSTSISEGNGIRKNDNTMVDNTKKRVENTHQKEKSDDNEKIISTNLHRELINQEPVEFNCEHVGNQIAKQPITNLEDNNTYIEETDYDESSNREGEGTQMQNDGAQTNNENITETRGRSKERKKGKRQKKNKDVTNSPGKIIEQAQKRSPQIIDETTEPPDAILSEDVDLLDAGTSLNKKEKLAQIQKNDSINKRLVSKLQEAELHKGKKKKDSKKELAQLPNEEKKTKPSHSIP</sequence>
<dbReference type="InterPro" id="IPR040256">
    <property type="entry name" value="At4g02000-like"/>
</dbReference>
<evidence type="ECO:0000313" key="3">
    <source>
        <dbReference type="EMBL" id="KAH0769507.1"/>
    </source>
</evidence>
<feature type="compositionally biased region" description="Basic residues" evidence="1">
    <location>
        <begin position="555"/>
        <end position="566"/>
    </location>
</feature>